<dbReference type="SUPFAM" id="SSF50891">
    <property type="entry name" value="Cyclophilin-like"/>
    <property type="match status" value="1"/>
</dbReference>
<accession>A0A143H9P7</accession>
<dbReference type="PANTHER" id="PTHR34698:SF2">
    <property type="entry name" value="5-OXOPROLINASE SUBUNIT B"/>
    <property type="match status" value="1"/>
</dbReference>
<dbReference type="GO" id="GO:0005524">
    <property type="term" value="F:ATP binding"/>
    <property type="evidence" value="ECO:0007669"/>
    <property type="project" value="UniProtKB-KW"/>
</dbReference>
<evidence type="ECO:0000256" key="1">
    <source>
        <dbReference type="ARBA" id="ARBA00022741"/>
    </source>
</evidence>
<name>A0A143H9P7_9BACL</name>
<dbReference type="Gene3D" id="3.30.1360.40">
    <property type="match status" value="1"/>
</dbReference>
<keyword evidence="3" id="KW-0067">ATP-binding</keyword>
<evidence type="ECO:0000313" key="5">
    <source>
        <dbReference type="EMBL" id="AMW98031.1"/>
    </source>
</evidence>
<dbReference type="NCBIfam" id="TIGR00370">
    <property type="entry name" value="5-oxoprolinase subunit PxpB"/>
    <property type="match status" value="1"/>
</dbReference>
<proteinExistence type="predicted"/>
<evidence type="ECO:0000256" key="3">
    <source>
        <dbReference type="ARBA" id="ARBA00022840"/>
    </source>
</evidence>
<dbReference type="Proteomes" id="UP000076021">
    <property type="component" value="Chromosome"/>
</dbReference>
<organism evidence="5 6">
    <name type="scientific">Rummeliibacillus stabekisii</name>
    <dbReference type="NCBI Taxonomy" id="241244"/>
    <lineage>
        <taxon>Bacteria</taxon>
        <taxon>Bacillati</taxon>
        <taxon>Bacillota</taxon>
        <taxon>Bacilli</taxon>
        <taxon>Bacillales</taxon>
        <taxon>Caryophanaceae</taxon>
        <taxon>Rummeliibacillus</taxon>
    </lineage>
</organism>
<dbReference type="Pfam" id="PF02682">
    <property type="entry name" value="CT_C_D"/>
    <property type="match status" value="1"/>
</dbReference>
<reference evidence="6" key="2">
    <citation type="submission" date="2016-03" db="EMBL/GenBank/DDBJ databases">
        <authorList>
            <person name="Ploux O."/>
        </authorList>
    </citation>
    <scope>NUCLEOTIDE SEQUENCE [LARGE SCALE GENOMIC DNA]</scope>
    <source>
        <strain evidence="6">PP9</strain>
    </source>
</reference>
<dbReference type="InterPro" id="IPR029000">
    <property type="entry name" value="Cyclophilin-like_dom_sf"/>
</dbReference>
<dbReference type="GO" id="GO:0016787">
    <property type="term" value="F:hydrolase activity"/>
    <property type="evidence" value="ECO:0007669"/>
    <property type="project" value="UniProtKB-KW"/>
</dbReference>
<dbReference type="SUPFAM" id="SSF160467">
    <property type="entry name" value="PH0987 N-terminal domain-like"/>
    <property type="match status" value="1"/>
</dbReference>
<dbReference type="AlphaFoldDB" id="A0A143H9P7"/>
<gene>
    <name evidence="5" type="ORF">ATY39_00535</name>
</gene>
<dbReference type="STRING" id="241244.ATY39_00535"/>
<dbReference type="RefSeq" id="WP_066784261.1">
    <property type="nucleotide sequence ID" value="NZ_CP014806.1"/>
</dbReference>
<keyword evidence="6" id="KW-1185">Reference proteome</keyword>
<dbReference type="KEGG" id="rst:ATY39_00535"/>
<dbReference type="OrthoDB" id="9778567at2"/>
<evidence type="ECO:0000256" key="2">
    <source>
        <dbReference type="ARBA" id="ARBA00022801"/>
    </source>
</evidence>
<keyword evidence="2" id="KW-0378">Hydrolase</keyword>
<dbReference type="InterPro" id="IPR003833">
    <property type="entry name" value="CT_C_D"/>
</dbReference>
<evidence type="ECO:0000259" key="4">
    <source>
        <dbReference type="SMART" id="SM00796"/>
    </source>
</evidence>
<dbReference type="SMART" id="SM00796">
    <property type="entry name" value="AHS1"/>
    <property type="match status" value="1"/>
</dbReference>
<dbReference type="EMBL" id="CP014806">
    <property type="protein sequence ID" value="AMW98031.1"/>
    <property type="molecule type" value="Genomic_DNA"/>
</dbReference>
<sequence length="236" mass="26385">MNYTLSPMGESAIIIELGNELDLLTHQKVQAISFYLENHPFRWMIEYISAFSTVTIFYNPLEIMNSVKGELPYQFVCNELHEALSDLPVNQHTETRIVEIPVCYGEQFGPDLESVAKLNGLTADEVVQIHTSAEYTVYMIGFAPGFPYLGGMSEKIAAPRLPSPRLKIPERTVGIAGKQTGIYPISTPGGWNLIGRTPVELFQPNAETPSLLRAGDKIRFKPISYQEYIEWGGQEG</sequence>
<protein>
    <submittedName>
        <fullName evidence="5">Kinase inhibitor</fullName>
    </submittedName>
</protein>
<reference evidence="5 6" key="1">
    <citation type="journal article" date="2016" name="Genome Announc.">
        <title>Whole-Genome Sequence of Rummeliibacillus stabekisii Strain PP9 Isolated from Antarctic Soil.</title>
        <authorList>
            <person name="da Mota F.F."/>
            <person name="Vollu R.E."/>
            <person name="Jurelevicius D."/>
            <person name="Seldin L."/>
        </authorList>
    </citation>
    <scope>NUCLEOTIDE SEQUENCE [LARGE SCALE GENOMIC DNA]</scope>
    <source>
        <strain evidence="5 6">PP9</strain>
    </source>
</reference>
<feature type="domain" description="Carboxyltransferase" evidence="4">
    <location>
        <begin position="3"/>
        <end position="212"/>
    </location>
</feature>
<evidence type="ECO:0000313" key="6">
    <source>
        <dbReference type="Proteomes" id="UP000076021"/>
    </source>
</evidence>
<dbReference type="Gene3D" id="2.40.100.10">
    <property type="entry name" value="Cyclophilin-like"/>
    <property type="match status" value="1"/>
</dbReference>
<dbReference type="InterPro" id="IPR010016">
    <property type="entry name" value="PxpB"/>
</dbReference>
<keyword evidence="1" id="KW-0547">Nucleotide-binding</keyword>
<dbReference type="PANTHER" id="PTHR34698">
    <property type="entry name" value="5-OXOPROLINASE SUBUNIT B"/>
    <property type="match status" value="1"/>
</dbReference>